<sequence>MLRILPGDAGLLQRAAARAALLGLHRLVDVFVHFAAHPEPSSLPASLQQTVTFTYYC</sequence>
<dbReference type="Proteomes" id="UP001562425">
    <property type="component" value="Unassembled WGS sequence"/>
</dbReference>
<dbReference type="EMBL" id="JBEHCU010011833">
    <property type="protein sequence ID" value="KAL1376236.1"/>
    <property type="molecule type" value="Genomic_DNA"/>
</dbReference>
<feature type="non-terminal residue" evidence="1">
    <location>
        <position position="57"/>
    </location>
</feature>
<organism evidence="1 2">
    <name type="scientific">Culex pipiens pipiens</name>
    <name type="common">Northern house mosquito</name>
    <dbReference type="NCBI Taxonomy" id="38569"/>
    <lineage>
        <taxon>Eukaryota</taxon>
        <taxon>Metazoa</taxon>
        <taxon>Ecdysozoa</taxon>
        <taxon>Arthropoda</taxon>
        <taxon>Hexapoda</taxon>
        <taxon>Insecta</taxon>
        <taxon>Pterygota</taxon>
        <taxon>Neoptera</taxon>
        <taxon>Endopterygota</taxon>
        <taxon>Diptera</taxon>
        <taxon>Nematocera</taxon>
        <taxon>Culicoidea</taxon>
        <taxon>Culicidae</taxon>
        <taxon>Culicinae</taxon>
        <taxon>Culicini</taxon>
        <taxon>Culex</taxon>
        <taxon>Culex</taxon>
    </lineage>
</organism>
<proteinExistence type="predicted"/>
<evidence type="ECO:0000313" key="1">
    <source>
        <dbReference type="EMBL" id="KAL1376236.1"/>
    </source>
</evidence>
<reference evidence="1 2" key="1">
    <citation type="submission" date="2024-05" db="EMBL/GenBank/DDBJ databases">
        <title>Culex pipiens pipiens assembly and annotation.</title>
        <authorList>
            <person name="Alout H."/>
            <person name="Durand T."/>
        </authorList>
    </citation>
    <scope>NUCLEOTIDE SEQUENCE [LARGE SCALE GENOMIC DNA]</scope>
    <source>
        <strain evidence="1">HA-2024</strain>
        <tissue evidence="1">Whole body</tissue>
    </source>
</reference>
<name>A0ABD1CIK3_CULPP</name>
<protein>
    <submittedName>
        <fullName evidence="1">Uncharacterized protein</fullName>
    </submittedName>
</protein>
<evidence type="ECO:0000313" key="2">
    <source>
        <dbReference type="Proteomes" id="UP001562425"/>
    </source>
</evidence>
<gene>
    <name evidence="1" type="ORF">pipiens_020362</name>
</gene>
<comment type="caution">
    <text evidence="1">The sequence shown here is derived from an EMBL/GenBank/DDBJ whole genome shotgun (WGS) entry which is preliminary data.</text>
</comment>
<dbReference type="AlphaFoldDB" id="A0ABD1CIK3"/>
<keyword evidence="2" id="KW-1185">Reference proteome</keyword>
<accession>A0ABD1CIK3</accession>